<evidence type="ECO:0000313" key="4">
    <source>
        <dbReference type="EMBL" id="RRK11803.1"/>
    </source>
</evidence>
<gene>
    <name evidence="4" type="ORF">D1831_00240</name>
</gene>
<feature type="domain" description="UPF0029" evidence="3">
    <location>
        <begin position="140"/>
        <end position="195"/>
    </location>
</feature>
<dbReference type="Gene3D" id="3.30.70.240">
    <property type="match status" value="1"/>
</dbReference>
<dbReference type="InterPro" id="IPR035647">
    <property type="entry name" value="EFG_III/V"/>
</dbReference>
<dbReference type="GO" id="GO:0006446">
    <property type="term" value="P:regulation of translational initiation"/>
    <property type="evidence" value="ECO:0007669"/>
    <property type="project" value="TreeGrafter"/>
</dbReference>
<feature type="domain" description="Impact N-terminal" evidence="2">
    <location>
        <begin position="19"/>
        <end position="123"/>
    </location>
</feature>
<evidence type="ECO:0000259" key="2">
    <source>
        <dbReference type="Pfam" id="PF01205"/>
    </source>
</evidence>
<dbReference type="InterPro" id="IPR020569">
    <property type="entry name" value="UPF0029_Impact_CS"/>
</dbReference>
<dbReference type="EMBL" id="QWZQ01000001">
    <property type="protein sequence ID" value="RRK11803.1"/>
    <property type="molecule type" value="Genomic_DNA"/>
</dbReference>
<comment type="similarity">
    <text evidence="1">Belongs to the IMPACT family.</text>
</comment>
<dbReference type="NCBIfam" id="TIGR00257">
    <property type="entry name" value="IMPACT_YIGZ"/>
    <property type="match status" value="1"/>
</dbReference>
<protein>
    <submittedName>
        <fullName evidence="4">YigZ family protein</fullName>
    </submittedName>
</protein>
<evidence type="ECO:0000259" key="3">
    <source>
        <dbReference type="Pfam" id="PF09186"/>
    </source>
</evidence>
<accession>A0A426DBA1</accession>
<dbReference type="OrthoDB" id="9813771at2"/>
<dbReference type="RefSeq" id="WP_125070523.1">
    <property type="nucleotide sequence ID" value="NZ_QWZQ01000001.1"/>
</dbReference>
<dbReference type="PANTHER" id="PTHR16301:SF20">
    <property type="entry name" value="IMPACT FAMILY MEMBER YIGZ"/>
    <property type="match status" value="1"/>
</dbReference>
<dbReference type="SUPFAM" id="SSF54211">
    <property type="entry name" value="Ribosomal protein S5 domain 2-like"/>
    <property type="match status" value="1"/>
</dbReference>
<dbReference type="InterPro" id="IPR015796">
    <property type="entry name" value="Impact_YigZ-like"/>
</dbReference>
<proteinExistence type="inferred from homology"/>
<dbReference type="PANTHER" id="PTHR16301">
    <property type="entry name" value="IMPACT-RELATED"/>
    <property type="match status" value="1"/>
</dbReference>
<dbReference type="InterPro" id="IPR015269">
    <property type="entry name" value="UPF0029_Impact_C"/>
</dbReference>
<dbReference type="InterPro" id="IPR001498">
    <property type="entry name" value="Impact_N"/>
</dbReference>
<keyword evidence="5" id="KW-1185">Reference proteome</keyword>
<dbReference type="InterPro" id="IPR020568">
    <property type="entry name" value="Ribosomal_Su5_D2-typ_SF"/>
</dbReference>
<name>A0A426DBA1_9LACO</name>
<reference evidence="4 5" key="1">
    <citation type="submission" date="2018-08" db="EMBL/GenBank/DDBJ databases">
        <title>Genome Lactobacillus garii FI11369.</title>
        <authorList>
            <person name="Diaz M."/>
            <person name="Narbad A."/>
        </authorList>
    </citation>
    <scope>NUCLEOTIDE SEQUENCE [LARGE SCALE GENOMIC DNA]</scope>
    <source>
        <strain evidence="4 5">FI11369</strain>
    </source>
</reference>
<evidence type="ECO:0000313" key="5">
    <source>
        <dbReference type="Proteomes" id="UP000283633"/>
    </source>
</evidence>
<evidence type="ECO:0000256" key="1">
    <source>
        <dbReference type="ARBA" id="ARBA00007665"/>
    </source>
</evidence>
<dbReference type="Pfam" id="PF09186">
    <property type="entry name" value="DUF1949"/>
    <property type="match status" value="1"/>
</dbReference>
<dbReference type="Proteomes" id="UP000283633">
    <property type="component" value="Unassembled WGS sequence"/>
</dbReference>
<dbReference type="InterPro" id="IPR036956">
    <property type="entry name" value="Impact_N_sf"/>
</dbReference>
<sequence>MTKTYYTIPRDVTSEQTIKKSRFIAHLFRISDEADAQAKINQVRAENPKANHNCFAYVLGADDHVQRMSDDGEPVGTAGSPILEVLKTNEIHDVLAVVTRYFGGIKLGAGGLIRAYSGSPAQAIETVGKVQRIKQTRLAVTIDYHNVDALTYYLNQQHLTILNTEYGVNVTVTIAVDTASLTSTKTALTNLLSGQASFKNQGEQFNEVPITPQHNA</sequence>
<comment type="caution">
    <text evidence="4">The sequence shown here is derived from an EMBL/GenBank/DDBJ whole genome shotgun (WGS) entry which is preliminary data.</text>
</comment>
<dbReference type="GO" id="GO:0005737">
    <property type="term" value="C:cytoplasm"/>
    <property type="evidence" value="ECO:0007669"/>
    <property type="project" value="TreeGrafter"/>
</dbReference>
<dbReference type="InterPro" id="IPR023582">
    <property type="entry name" value="Impact"/>
</dbReference>
<dbReference type="PROSITE" id="PS00910">
    <property type="entry name" value="UPF0029"/>
    <property type="match status" value="1"/>
</dbReference>
<dbReference type="Gene3D" id="3.30.230.30">
    <property type="entry name" value="Impact, N-terminal domain"/>
    <property type="match status" value="1"/>
</dbReference>
<dbReference type="SUPFAM" id="SSF54980">
    <property type="entry name" value="EF-G C-terminal domain-like"/>
    <property type="match status" value="1"/>
</dbReference>
<organism evidence="4 5">
    <name type="scientific">Lactiplantibacillus garii</name>
    <dbReference type="NCBI Taxonomy" id="2306423"/>
    <lineage>
        <taxon>Bacteria</taxon>
        <taxon>Bacillati</taxon>
        <taxon>Bacillota</taxon>
        <taxon>Bacilli</taxon>
        <taxon>Lactobacillales</taxon>
        <taxon>Lactobacillaceae</taxon>
        <taxon>Lactiplantibacillus</taxon>
    </lineage>
</organism>
<dbReference type="Pfam" id="PF01205">
    <property type="entry name" value="Impact_N"/>
    <property type="match status" value="1"/>
</dbReference>
<dbReference type="AlphaFoldDB" id="A0A426DBA1"/>